<protein>
    <submittedName>
        <fullName evidence="3">Uncharacterized protein</fullName>
    </submittedName>
</protein>
<evidence type="ECO:0000313" key="3">
    <source>
        <dbReference type="EMBL" id="KAK8878124.1"/>
    </source>
</evidence>
<feature type="region of interest" description="Disordered" evidence="2">
    <location>
        <begin position="1029"/>
        <end position="1091"/>
    </location>
</feature>
<comment type="caution">
    <text evidence="3">The sequence shown here is derived from an EMBL/GenBank/DDBJ whole genome shotgun (WGS) entry which is preliminary data.</text>
</comment>
<feature type="region of interest" description="Disordered" evidence="2">
    <location>
        <begin position="875"/>
        <end position="906"/>
    </location>
</feature>
<evidence type="ECO:0000256" key="1">
    <source>
        <dbReference type="SAM" id="Coils"/>
    </source>
</evidence>
<dbReference type="InterPro" id="IPR044210">
    <property type="entry name" value="Tfc3-like"/>
</dbReference>
<organism evidence="3 4">
    <name type="scientific">Tritrichomonas musculus</name>
    <dbReference type="NCBI Taxonomy" id="1915356"/>
    <lineage>
        <taxon>Eukaryota</taxon>
        <taxon>Metamonada</taxon>
        <taxon>Parabasalia</taxon>
        <taxon>Tritrichomonadida</taxon>
        <taxon>Tritrichomonadidae</taxon>
        <taxon>Tritrichomonas</taxon>
    </lineage>
</organism>
<accession>A0ABR2JJZ2</accession>
<feature type="region of interest" description="Disordered" evidence="2">
    <location>
        <begin position="774"/>
        <end position="798"/>
    </location>
</feature>
<feature type="compositionally biased region" description="Polar residues" evidence="2">
    <location>
        <begin position="1029"/>
        <end position="1038"/>
    </location>
</feature>
<name>A0ABR2JJZ2_9EUKA</name>
<evidence type="ECO:0000256" key="2">
    <source>
        <dbReference type="SAM" id="MobiDB-lite"/>
    </source>
</evidence>
<feature type="compositionally biased region" description="Acidic residues" evidence="2">
    <location>
        <begin position="1070"/>
        <end position="1079"/>
    </location>
</feature>
<keyword evidence="4" id="KW-1185">Reference proteome</keyword>
<feature type="compositionally biased region" description="Polar residues" evidence="2">
    <location>
        <begin position="1080"/>
        <end position="1091"/>
    </location>
</feature>
<dbReference type="PANTHER" id="PTHR15180:SF1">
    <property type="entry name" value="GENERAL TRANSCRIPTION FACTOR 3C POLYPEPTIDE 1"/>
    <property type="match status" value="1"/>
</dbReference>
<feature type="coiled-coil region" evidence="1">
    <location>
        <begin position="104"/>
        <end position="131"/>
    </location>
</feature>
<sequence>MKSRKNKSTKWDNFKKAVINYIKENGIASMQDVYEVSNNYLHILYTTPHLEKLASFLVTECGCFRIDLSIPNPKPLSIYPNHHKISSTTFFVLEKKDDNHFEDVEKAKQILNELTQVALNLENERKKSKSKKESKTKVELNIVEEEKTFTKYRENQFRARDCMLNGFIPMTPVQLQMIHLFIFDTFGSKPFTIQELINNMSLDFMSKIVGIKHIPEVLLRDIRFQHILVSCFPERIQNQIQLSEAPEILSQNFKRMSNYAFGRFNRQFLTVVNNDMYQLIDSMKFSFMDQFEITYNFTSHDQINEFHYMLEIVDLLENIDPHSFSLWLKRFSIERKPRGEPTNITRKIVNSYISFPYHNSFPFFFPQVERFISTYGQNWCNLKASLQEIFQDEEKKKTILMQCMYPGAGPVDDFCNGRPFKPEMNTLFSKITSRDFESYKNDTNVNDPNYSNYYDPNLFFNFLSAIMKLFPSGLITFNNSMWEKAMGIFSEVTGVDAENFLRGNTPETLDYILRSKLPEYKDLCNFSTANESIKVRQFNQQILFDTLYNYHQNEKIQIEELQRQIIDDHELKEDLELKIRMIKKQYMLKSEIFELTTSDYLDRFSVKNLRYSLSRPTAEMVERLKILSLTPAEIISLNHAKIFLAEIEDIEPQLSNIDNNANNESDKENDVDPGYVNSTIVNGVLFLKLSNFLSDRYKNFHRFNQTFLRNGLNCELYTITPSIAYKYINNFFNDLVNNPYDFRSRAEINSGAVSFFLDNNMPISLNLEYKGGQMPQDPNIKKKSGSKNNNLSSESDDDDLNYEDDIIIDSSYLLQKLGSQGKVNGRSRSTSNLLAIVQKLRLYDSVSVKIKGFLLPKLENDSNENIERELFKVTNSKRKRKQTQKSKSKKADDNESESDSNDSLNNKNKLTEELDLVSSFKDYPGDTSNALYTRFMQLFVVIYQACPGSETQSFVLVCRLLYAFIDHKFSSGAPLDSILDEYASFNIAHIFSGLSFLEQFGFIYKLRSNTAMPYFLSDEFAESRMIKVNSSQKSSTDQETTEKESNASKASQKAKKNVKKKKTKKSKNYDDEDSDDSDYGTESITTTSDPLPTTDHSTFCDLIIPHIWINANGDVDQKVMHRIMRKIVEVVEFNPGIEFTELAGMIPSISPYDLFTLVDALECDEVLYSIFLIDEELDTDELEKPLFQEEVKSYPSPPIECTMYMYSLAMSMKNPLLKPAVRRNIYTTERCKFNLALVIENS</sequence>
<dbReference type="EMBL" id="JAPFFF010000011">
    <property type="protein sequence ID" value="KAK8878124.1"/>
    <property type="molecule type" value="Genomic_DNA"/>
</dbReference>
<evidence type="ECO:0000313" key="4">
    <source>
        <dbReference type="Proteomes" id="UP001470230"/>
    </source>
</evidence>
<dbReference type="Proteomes" id="UP001470230">
    <property type="component" value="Unassembled WGS sequence"/>
</dbReference>
<reference evidence="3 4" key="1">
    <citation type="submission" date="2024-04" db="EMBL/GenBank/DDBJ databases">
        <title>Tritrichomonas musculus Genome.</title>
        <authorList>
            <person name="Alves-Ferreira E."/>
            <person name="Grigg M."/>
            <person name="Lorenzi H."/>
            <person name="Galac M."/>
        </authorList>
    </citation>
    <scope>NUCLEOTIDE SEQUENCE [LARGE SCALE GENOMIC DNA]</scope>
    <source>
        <strain evidence="3 4">EAF2021</strain>
    </source>
</reference>
<dbReference type="PANTHER" id="PTHR15180">
    <property type="entry name" value="GENERAL TRANSCRIPTION FACTOR 3C POLYPEPTIDE 1"/>
    <property type="match status" value="1"/>
</dbReference>
<gene>
    <name evidence="3" type="ORF">M9Y10_004888</name>
</gene>
<feature type="compositionally biased region" description="Basic residues" evidence="2">
    <location>
        <begin position="875"/>
        <end position="888"/>
    </location>
</feature>
<feature type="compositionally biased region" description="Basic residues" evidence="2">
    <location>
        <begin position="1052"/>
        <end position="1066"/>
    </location>
</feature>
<keyword evidence="1" id="KW-0175">Coiled coil</keyword>
<proteinExistence type="predicted"/>